<evidence type="ECO:0000256" key="1">
    <source>
        <dbReference type="ARBA" id="ARBA00022737"/>
    </source>
</evidence>
<dbReference type="InterPro" id="IPR027417">
    <property type="entry name" value="P-loop_NTPase"/>
</dbReference>
<organism evidence="3 4">
    <name type="scientific">Pyronema omphalodes (strain CBS 100304)</name>
    <name type="common">Pyronema confluens</name>
    <dbReference type="NCBI Taxonomy" id="1076935"/>
    <lineage>
        <taxon>Eukaryota</taxon>
        <taxon>Fungi</taxon>
        <taxon>Dikarya</taxon>
        <taxon>Ascomycota</taxon>
        <taxon>Pezizomycotina</taxon>
        <taxon>Pezizomycetes</taxon>
        <taxon>Pezizales</taxon>
        <taxon>Pyronemataceae</taxon>
        <taxon>Pyronema</taxon>
    </lineage>
</organism>
<feature type="domain" description="Nephrocystin 3-like N-terminal" evidence="2">
    <location>
        <begin position="154"/>
        <end position="325"/>
    </location>
</feature>
<dbReference type="PANTHER" id="PTHR10039:SF15">
    <property type="entry name" value="NACHT DOMAIN-CONTAINING PROTEIN"/>
    <property type="match status" value="1"/>
</dbReference>
<sequence length="348" mass="39593">MQLPAEEVRTDLQKQADTSSSVAEAIQLGLELQLKMEVTGLPTGELKAARKKQADTFRSVAEAILLGLEALSKMEVTELPTEELKASMKKQADTFRSVAEAIQLRLETQSKMEITVQNMEGGLNAQEMHELLRWISPLEPQARHQDIRSKRLRDTGNCFLETEDSREWCDGDGHKGHNVFRCYGIPGSGKTVMSSLVIDHLSSRFSGMNVIIAFFYFDYQNQRYKSAPQIINVLPRQAIYSLKDNQEVFDNISRDLLAKKANAEDLSLEYSIRSLSKVLEGFDRVYLCLDALDECQDEHRRQLIQSLKDLAVKAKIFFDWTVLCRSYGTKIFRPFSFAISHSTRSEPK</sequence>
<dbReference type="Gene3D" id="3.40.50.300">
    <property type="entry name" value="P-loop containing nucleotide triphosphate hydrolases"/>
    <property type="match status" value="1"/>
</dbReference>
<evidence type="ECO:0000259" key="2">
    <source>
        <dbReference type="Pfam" id="PF24883"/>
    </source>
</evidence>
<dbReference type="STRING" id="1076935.U4L6Z3"/>
<dbReference type="SUPFAM" id="SSF52540">
    <property type="entry name" value="P-loop containing nucleoside triphosphate hydrolases"/>
    <property type="match status" value="1"/>
</dbReference>
<reference evidence="3 4" key="1">
    <citation type="journal article" date="2013" name="PLoS Genet.">
        <title>The genome and development-dependent transcriptomes of Pyronema confluens: a window into fungal evolution.</title>
        <authorList>
            <person name="Traeger S."/>
            <person name="Altegoer F."/>
            <person name="Freitag M."/>
            <person name="Gabaldon T."/>
            <person name="Kempken F."/>
            <person name="Kumar A."/>
            <person name="Marcet-Houben M."/>
            <person name="Poggeler S."/>
            <person name="Stajich J.E."/>
            <person name="Nowrousian M."/>
        </authorList>
    </citation>
    <scope>NUCLEOTIDE SEQUENCE [LARGE SCALE GENOMIC DNA]</scope>
    <source>
        <strain evidence="4">CBS 100304</strain>
        <tissue evidence="3">Vegetative mycelium</tissue>
    </source>
</reference>
<dbReference type="EMBL" id="HF935726">
    <property type="protein sequence ID" value="CCX12884.1"/>
    <property type="molecule type" value="Genomic_DNA"/>
</dbReference>
<dbReference type="Pfam" id="PF24883">
    <property type="entry name" value="NPHP3_N"/>
    <property type="match status" value="1"/>
</dbReference>
<dbReference type="AlphaFoldDB" id="U4L6Z3"/>
<keyword evidence="1" id="KW-0677">Repeat</keyword>
<dbReference type="Proteomes" id="UP000018144">
    <property type="component" value="Unassembled WGS sequence"/>
</dbReference>
<accession>U4L6Z3</accession>
<proteinExistence type="predicted"/>
<keyword evidence="4" id="KW-1185">Reference proteome</keyword>
<name>U4L6Z3_PYROM</name>
<protein>
    <recommendedName>
        <fullName evidence="2">Nephrocystin 3-like N-terminal domain-containing protein</fullName>
    </recommendedName>
</protein>
<evidence type="ECO:0000313" key="3">
    <source>
        <dbReference type="EMBL" id="CCX12884.1"/>
    </source>
</evidence>
<dbReference type="eggNOG" id="ENOG502STBC">
    <property type="taxonomic scope" value="Eukaryota"/>
</dbReference>
<dbReference type="InterPro" id="IPR056884">
    <property type="entry name" value="NPHP3-like_N"/>
</dbReference>
<gene>
    <name evidence="3" type="ORF">PCON_12478</name>
</gene>
<evidence type="ECO:0000313" key="4">
    <source>
        <dbReference type="Proteomes" id="UP000018144"/>
    </source>
</evidence>
<dbReference type="PANTHER" id="PTHR10039">
    <property type="entry name" value="AMELOGENIN"/>
    <property type="match status" value="1"/>
</dbReference>
<dbReference type="OrthoDB" id="194358at2759"/>